<evidence type="ECO:0000313" key="10">
    <source>
        <dbReference type="Proteomes" id="UP001213681"/>
    </source>
</evidence>
<dbReference type="AlphaFoldDB" id="A0AAD6CFQ0"/>
<comment type="cofactor">
    <cofactor evidence="1 6">
        <name>heme</name>
        <dbReference type="ChEBI" id="CHEBI:30413"/>
    </cofactor>
</comment>
<dbReference type="InterPro" id="IPR001128">
    <property type="entry name" value="Cyt_P450"/>
</dbReference>
<dbReference type="GO" id="GO:0004497">
    <property type="term" value="F:monooxygenase activity"/>
    <property type="evidence" value="ECO:0007669"/>
    <property type="project" value="UniProtKB-KW"/>
</dbReference>
<protein>
    <recommendedName>
        <fullName evidence="11">Benzoate 4-monooxygenase cytochrome P450</fullName>
    </recommendedName>
</protein>
<name>A0AAD6CFQ0_9EURO</name>
<dbReference type="InterPro" id="IPR017972">
    <property type="entry name" value="Cyt_P450_CS"/>
</dbReference>
<keyword evidence="4 7" id="KW-0560">Oxidoreductase</keyword>
<feature type="non-terminal residue" evidence="9">
    <location>
        <position position="519"/>
    </location>
</feature>
<dbReference type="GO" id="GO:0020037">
    <property type="term" value="F:heme binding"/>
    <property type="evidence" value="ECO:0007669"/>
    <property type="project" value="InterPro"/>
</dbReference>
<evidence type="ECO:0000256" key="1">
    <source>
        <dbReference type="ARBA" id="ARBA00001971"/>
    </source>
</evidence>
<evidence type="ECO:0000256" key="2">
    <source>
        <dbReference type="ARBA" id="ARBA00010617"/>
    </source>
</evidence>
<dbReference type="PROSITE" id="PS00086">
    <property type="entry name" value="CYTOCHROME_P450"/>
    <property type="match status" value="1"/>
</dbReference>
<keyword evidence="7" id="KW-0503">Monooxygenase</keyword>
<keyword evidence="10" id="KW-1185">Reference proteome</keyword>
<dbReference type="PANTHER" id="PTHR24305:SF164">
    <property type="entry name" value="P450, PUTATIVE (EUROFUNG)-RELATED"/>
    <property type="match status" value="1"/>
</dbReference>
<accession>A0AAD6CFQ0</accession>
<keyword evidence="8" id="KW-0472">Membrane</keyword>
<gene>
    <name evidence="9" type="ORF">N7458_000194</name>
</gene>
<comment type="caution">
    <text evidence="9">The sequence shown here is derived from an EMBL/GenBank/DDBJ whole genome shotgun (WGS) entry which is preliminary data.</text>
</comment>
<dbReference type="Pfam" id="PF00067">
    <property type="entry name" value="p450"/>
    <property type="match status" value="1"/>
</dbReference>
<evidence type="ECO:0000256" key="3">
    <source>
        <dbReference type="ARBA" id="ARBA00022723"/>
    </source>
</evidence>
<dbReference type="Proteomes" id="UP001213681">
    <property type="component" value="Unassembled WGS sequence"/>
</dbReference>
<keyword evidence="5 6" id="KW-0408">Iron</keyword>
<dbReference type="GO" id="GO:0016705">
    <property type="term" value="F:oxidoreductase activity, acting on paired donors, with incorporation or reduction of molecular oxygen"/>
    <property type="evidence" value="ECO:0007669"/>
    <property type="project" value="InterPro"/>
</dbReference>
<reference evidence="9" key="1">
    <citation type="submission" date="2022-12" db="EMBL/GenBank/DDBJ databases">
        <authorList>
            <person name="Petersen C."/>
        </authorList>
    </citation>
    <scope>NUCLEOTIDE SEQUENCE</scope>
    <source>
        <strain evidence="9">IBT 16125</strain>
    </source>
</reference>
<proteinExistence type="inferred from homology"/>
<organism evidence="9 10">
    <name type="scientific">Penicillium daleae</name>
    <dbReference type="NCBI Taxonomy" id="63821"/>
    <lineage>
        <taxon>Eukaryota</taxon>
        <taxon>Fungi</taxon>
        <taxon>Dikarya</taxon>
        <taxon>Ascomycota</taxon>
        <taxon>Pezizomycotina</taxon>
        <taxon>Eurotiomycetes</taxon>
        <taxon>Eurotiomycetidae</taxon>
        <taxon>Eurotiales</taxon>
        <taxon>Aspergillaceae</taxon>
        <taxon>Penicillium</taxon>
    </lineage>
</organism>
<dbReference type="EMBL" id="JAPVEA010000001">
    <property type="protein sequence ID" value="KAJ5464508.1"/>
    <property type="molecule type" value="Genomic_DNA"/>
</dbReference>
<dbReference type="RefSeq" id="XP_056771355.1">
    <property type="nucleotide sequence ID" value="XM_056903588.1"/>
</dbReference>
<keyword evidence="8" id="KW-0812">Transmembrane</keyword>
<keyword evidence="8" id="KW-1133">Transmembrane helix</keyword>
<dbReference type="Gene3D" id="1.10.630.10">
    <property type="entry name" value="Cytochrome P450"/>
    <property type="match status" value="1"/>
</dbReference>
<sequence length="519" mass="58471">KKIMSLAVGAIAACVIAAFIHHLCFLVFFSPLSRIPGPRLFAWTGAKLAYEDYKGTRTRKIHSIHVEYGPVVRIGPNEVSFNSISALRTIYGAGSGFQRTGFYKMFEAYGRKNMFSFSTVKEHGERKKLFAHAYAKSVMIKGDNATMVEQKAKLYLELLEKDGPTSEIFSTLHYFSIDNITEFLYGKYGKTSCLEGSKSDRELIEDIIDVSRRRLSWYSVHFPGFTKWLYAQNGILGCVTSQFYPMQKPTTYSGIRNHAMKACQKFGSAPDNEKINEKSLIARLWNQHASRKDGGLDDLDIASECADHLLAGIDTTSDTLMFLIWSLSRPQNTEFQKRLIEEVKNIPERDLNADGIPKTDACDKLPYVDAVIKETLRLYAPLPGSEPRSLPTATTIDGYSIPAGTTVSIAPYTLHRNPEVFVDPLKFNPDRWLESSADSVKMKQWFWAFSSGGRMCIGMHLAMAEMTTLVTAIYRNYTTATKGGFDLVSPGITARYEVFYEESCSGMREHECQVEFSRH</sequence>
<dbReference type="InterPro" id="IPR002403">
    <property type="entry name" value="Cyt_P450_E_grp-IV"/>
</dbReference>
<comment type="similarity">
    <text evidence="2 7">Belongs to the cytochrome P450 family.</text>
</comment>
<reference evidence="9" key="2">
    <citation type="journal article" date="2023" name="IMA Fungus">
        <title>Comparative genomic study of the Penicillium genus elucidates a diverse pangenome and 15 lateral gene transfer events.</title>
        <authorList>
            <person name="Petersen C."/>
            <person name="Sorensen T."/>
            <person name="Nielsen M.R."/>
            <person name="Sondergaard T.E."/>
            <person name="Sorensen J.L."/>
            <person name="Fitzpatrick D.A."/>
            <person name="Frisvad J.C."/>
            <person name="Nielsen K.L."/>
        </authorList>
    </citation>
    <scope>NUCLEOTIDE SEQUENCE</scope>
    <source>
        <strain evidence="9">IBT 16125</strain>
    </source>
</reference>
<feature type="non-terminal residue" evidence="9">
    <location>
        <position position="1"/>
    </location>
</feature>
<feature type="binding site" description="axial binding residue" evidence="6">
    <location>
        <position position="456"/>
    </location>
    <ligand>
        <name>heme</name>
        <dbReference type="ChEBI" id="CHEBI:30413"/>
    </ligand>
    <ligandPart>
        <name>Fe</name>
        <dbReference type="ChEBI" id="CHEBI:18248"/>
    </ligandPart>
</feature>
<evidence type="ECO:0000256" key="8">
    <source>
        <dbReference type="SAM" id="Phobius"/>
    </source>
</evidence>
<dbReference type="CDD" id="cd11059">
    <property type="entry name" value="CYP_fungal"/>
    <property type="match status" value="1"/>
</dbReference>
<dbReference type="InterPro" id="IPR050121">
    <property type="entry name" value="Cytochrome_P450_monoxygenase"/>
</dbReference>
<dbReference type="GeneID" id="81593831"/>
<evidence type="ECO:0008006" key="11">
    <source>
        <dbReference type="Google" id="ProtNLM"/>
    </source>
</evidence>
<dbReference type="SUPFAM" id="SSF48264">
    <property type="entry name" value="Cytochrome P450"/>
    <property type="match status" value="1"/>
</dbReference>
<feature type="transmembrane region" description="Helical" evidence="8">
    <location>
        <begin position="6"/>
        <end position="29"/>
    </location>
</feature>
<dbReference type="PRINTS" id="PR00465">
    <property type="entry name" value="EP450IV"/>
</dbReference>
<evidence type="ECO:0000256" key="6">
    <source>
        <dbReference type="PIRSR" id="PIRSR602403-1"/>
    </source>
</evidence>
<dbReference type="GO" id="GO:0043386">
    <property type="term" value="P:mycotoxin biosynthetic process"/>
    <property type="evidence" value="ECO:0007669"/>
    <property type="project" value="UniProtKB-ARBA"/>
</dbReference>
<dbReference type="GO" id="GO:0005506">
    <property type="term" value="F:iron ion binding"/>
    <property type="evidence" value="ECO:0007669"/>
    <property type="project" value="InterPro"/>
</dbReference>
<keyword evidence="6 7" id="KW-0349">Heme</keyword>
<dbReference type="PRINTS" id="PR00385">
    <property type="entry name" value="P450"/>
</dbReference>
<dbReference type="InterPro" id="IPR036396">
    <property type="entry name" value="Cyt_P450_sf"/>
</dbReference>
<evidence type="ECO:0000256" key="5">
    <source>
        <dbReference type="ARBA" id="ARBA00023004"/>
    </source>
</evidence>
<keyword evidence="3 6" id="KW-0479">Metal-binding</keyword>
<dbReference type="PANTHER" id="PTHR24305">
    <property type="entry name" value="CYTOCHROME P450"/>
    <property type="match status" value="1"/>
</dbReference>
<evidence type="ECO:0000256" key="4">
    <source>
        <dbReference type="ARBA" id="ARBA00023002"/>
    </source>
</evidence>
<evidence type="ECO:0000313" key="9">
    <source>
        <dbReference type="EMBL" id="KAJ5464508.1"/>
    </source>
</evidence>
<evidence type="ECO:0000256" key="7">
    <source>
        <dbReference type="RuleBase" id="RU000461"/>
    </source>
</evidence>